<protein>
    <submittedName>
        <fullName evidence="2">Uncharacterized protein</fullName>
    </submittedName>
</protein>
<dbReference type="WBParaSite" id="nRc.2.0.1.t27994-RA">
    <property type="protein sequence ID" value="nRc.2.0.1.t27994-RA"/>
    <property type="gene ID" value="nRc.2.0.1.g27994"/>
</dbReference>
<reference evidence="2" key="1">
    <citation type="submission" date="2022-11" db="UniProtKB">
        <authorList>
            <consortium name="WormBaseParasite"/>
        </authorList>
    </citation>
    <scope>IDENTIFICATION</scope>
</reference>
<sequence length="76" mass="8452">MEKFVCVDNSQARRAAFKNRPVSTTPVNILRRKFKFRQCSSLANDEPKTGAGGKYQSNMKLPLSVTTGPAFPSNFI</sequence>
<keyword evidence="1" id="KW-1185">Reference proteome</keyword>
<evidence type="ECO:0000313" key="2">
    <source>
        <dbReference type="WBParaSite" id="nRc.2.0.1.t27994-RA"/>
    </source>
</evidence>
<evidence type="ECO:0000313" key="1">
    <source>
        <dbReference type="Proteomes" id="UP000887565"/>
    </source>
</evidence>
<dbReference type="Proteomes" id="UP000887565">
    <property type="component" value="Unplaced"/>
</dbReference>
<accession>A0A915JP17</accession>
<name>A0A915JP17_ROMCU</name>
<proteinExistence type="predicted"/>
<organism evidence="1 2">
    <name type="scientific">Romanomermis culicivorax</name>
    <name type="common">Nematode worm</name>
    <dbReference type="NCBI Taxonomy" id="13658"/>
    <lineage>
        <taxon>Eukaryota</taxon>
        <taxon>Metazoa</taxon>
        <taxon>Ecdysozoa</taxon>
        <taxon>Nematoda</taxon>
        <taxon>Enoplea</taxon>
        <taxon>Dorylaimia</taxon>
        <taxon>Mermithida</taxon>
        <taxon>Mermithoidea</taxon>
        <taxon>Mermithidae</taxon>
        <taxon>Romanomermis</taxon>
    </lineage>
</organism>
<dbReference type="AlphaFoldDB" id="A0A915JP17"/>